<evidence type="ECO:0000256" key="5">
    <source>
        <dbReference type="ARBA" id="ARBA00022679"/>
    </source>
</evidence>
<dbReference type="GO" id="GO:1901605">
    <property type="term" value="P:alpha-amino acid metabolic process"/>
    <property type="evidence" value="ECO:0007669"/>
    <property type="project" value="TreeGrafter"/>
</dbReference>
<dbReference type="InterPro" id="IPR015422">
    <property type="entry name" value="PyrdxlP-dep_Trfase_small"/>
</dbReference>
<dbReference type="InterPro" id="IPR015424">
    <property type="entry name" value="PyrdxlP-dep_Trfase"/>
</dbReference>
<protein>
    <submittedName>
        <fullName evidence="8">Transcriptional regulator with HTH domain and aminotransferase domain</fullName>
    </submittedName>
</protein>
<evidence type="ECO:0000313" key="8">
    <source>
        <dbReference type="EMBL" id="EIJ41153.1"/>
    </source>
</evidence>
<dbReference type="Gene3D" id="3.90.1150.10">
    <property type="entry name" value="Aspartate Aminotransferase, domain 1"/>
    <property type="match status" value="1"/>
</dbReference>
<dbReference type="InterPro" id="IPR004839">
    <property type="entry name" value="Aminotransferase_I/II_large"/>
</dbReference>
<comment type="similarity">
    <text evidence="2">Belongs to the class-I pyridoxal-phosphate-dependent aminotransferase family.</text>
</comment>
<evidence type="ECO:0000256" key="4">
    <source>
        <dbReference type="ARBA" id="ARBA00022576"/>
    </source>
</evidence>
<evidence type="ECO:0000256" key="3">
    <source>
        <dbReference type="ARBA" id="ARBA00011738"/>
    </source>
</evidence>
<keyword evidence="5 8" id="KW-0808">Transferase</keyword>
<reference evidence="8 9" key="1">
    <citation type="submission" date="2011-11" db="EMBL/GenBank/DDBJ databases">
        <title>Improved High-Quality Draft sequence of Beggiatoa alba B18lD.</title>
        <authorList>
            <consortium name="US DOE Joint Genome Institute"/>
            <person name="Lucas S."/>
            <person name="Han J."/>
            <person name="Lapidus A."/>
            <person name="Cheng J.-F."/>
            <person name="Goodwin L."/>
            <person name="Pitluck S."/>
            <person name="Peters L."/>
            <person name="Mikhailova N."/>
            <person name="Held B."/>
            <person name="Detter J.C."/>
            <person name="Han C."/>
            <person name="Tapia R."/>
            <person name="Land M."/>
            <person name="Hauser L."/>
            <person name="Kyrpides N."/>
            <person name="Ivanova N."/>
            <person name="Pagani I."/>
            <person name="Samuel K."/>
            <person name="Teske A."/>
            <person name="Mueller J."/>
            <person name="Woyke T."/>
        </authorList>
    </citation>
    <scope>NUCLEOTIDE SEQUENCE [LARGE SCALE GENOMIC DNA]</scope>
    <source>
        <strain evidence="8 9">B18LD</strain>
    </source>
</reference>
<dbReference type="GO" id="GO:0030170">
    <property type="term" value="F:pyridoxal phosphate binding"/>
    <property type="evidence" value="ECO:0007669"/>
    <property type="project" value="InterPro"/>
</dbReference>
<dbReference type="InterPro" id="IPR015421">
    <property type="entry name" value="PyrdxlP-dep_Trfase_major"/>
</dbReference>
<comment type="cofactor">
    <cofactor evidence="1">
        <name>pyridoxal 5'-phosphate</name>
        <dbReference type="ChEBI" id="CHEBI:597326"/>
    </cofactor>
</comment>
<name>I3CC10_9GAMM</name>
<evidence type="ECO:0000313" key="9">
    <source>
        <dbReference type="Proteomes" id="UP000005744"/>
    </source>
</evidence>
<dbReference type="GO" id="GO:0008483">
    <property type="term" value="F:transaminase activity"/>
    <property type="evidence" value="ECO:0007669"/>
    <property type="project" value="UniProtKB-KW"/>
</dbReference>
<keyword evidence="4 8" id="KW-0032">Aminotransferase</keyword>
<dbReference type="OrthoDB" id="9804020at2"/>
<dbReference type="PANTHER" id="PTHR42790">
    <property type="entry name" value="AMINOTRANSFERASE"/>
    <property type="match status" value="1"/>
</dbReference>
<evidence type="ECO:0000256" key="1">
    <source>
        <dbReference type="ARBA" id="ARBA00001933"/>
    </source>
</evidence>
<dbReference type="PANTHER" id="PTHR42790:SF19">
    <property type="entry name" value="KYNURENINE_ALPHA-AMINOADIPATE AMINOTRANSFERASE, MITOCHONDRIAL"/>
    <property type="match status" value="1"/>
</dbReference>
<dbReference type="HOGENOM" id="CLU_017584_0_6_6"/>
<dbReference type="eggNOG" id="COG1167">
    <property type="taxonomic scope" value="Bacteria"/>
</dbReference>
<keyword evidence="9" id="KW-1185">Reference proteome</keyword>
<accession>I3CC10</accession>
<dbReference type="InterPro" id="IPR050859">
    <property type="entry name" value="Class-I_PLP-dep_aminotransf"/>
</dbReference>
<keyword evidence="6" id="KW-0663">Pyridoxal phosphate</keyword>
<dbReference type="Gene3D" id="3.40.640.10">
    <property type="entry name" value="Type I PLP-dependent aspartate aminotransferase-like (Major domain)"/>
    <property type="match status" value="1"/>
</dbReference>
<evidence type="ECO:0000256" key="6">
    <source>
        <dbReference type="ARBA" id="ARBA00022898"/>
    </source>
</evidence>
<evidence type="ECO:0000259" key="7">
    <source>
        <dbReference type="Pfam" id="PF00155"/>
    </source>
</evidence>
<dbReference type="Pfam" id="PF00155">
    <property type="entry name" value="Aminotran_1_2"/>
    <property type="match status" value="1"/>
</dbReference>
<organism evidence="8 9">
    <name type="scientific">Beggiatoa alba B18LD</name>
    <dbReference type="NCBI Taxonomy" id="395493"/>
    <lineage>
        <taxon>Bacteria</taxon>
        <taxon>Pseudomonadati</taxon>
        <taxon>Pseudomonadota</taxon>
        <taxon>Gammaproteobacteria</taxon>
        <taxon>Thiotrichales</taxon>
        <taxon>Thiotrichaceae</taxon>
        <taxon>Beggiatoa</taxon>
    </lineage>
</organism>
<sequence length="400" mass="44509">MNSLFADRMQSAHRSFIREILKVTENPEIISFAGGLPNPRFFPVEPIIAATAKVMQDKVANPLQYSTTEGYTPLREYIAQRYAKRHGLKVHPDEILITNGSQQGLDLIGKIFLNKGDFVALEKPSYLGAIQAFSLYEPQFHTATLQADGIDTEQLAILLAQQPTKLFYTVPNFQNPSGITYSEAKRRALATVFQAQQTLVVEDDPYGELRFIGEDLAPLKSYLGDQAILLGSFSKIVAPGLRLGWICANREIIDKLVIAKQATDLQSNTLSQRLVYQYVTDNDLDEHIATIKHHYGQQRDLMVTAIEQNFPPEVTYTRPEGGMFLWVTLPPSLSAMDLFDYAAKANVAFVPGKAFYVDGSGNNTLRLNFSNADAQMIEEGIKRLGSAIKQLLLERTACAA</sequence>
<dbReference type="EMBL" id="JH600070">
    <property type="protein sequence ID" value="EIJ41153.1"/>
    <property type="molecule type" value="Genomic_DNA"/>
</dbReference>
<feature type="domain" description="Aminotransferase class I/classII large" evidence="7">
    <location>
        <begin position="43"/>
        <end position="384"/>
    </location>
</feature>
<dbReference type="STRING" id="395493.BegalDRAFT_0231"/>
<dbReference type="FunFam" id="3.40.640.10:FF:000053">
    <property type="entry name" value="Aminotransferase, class I"/>
    <property type="match status" value="1"/>
</dbReference>
<dbReference type="Proteomes" id="UP000005744">
    <property type="component" value="Unassembled WGS sequence"/>
</dbReference>
<proteinExistence type="inferred from homology"/>
<dbReference type="CDD" id="cd00609">
    <property type="entry name" value="AAT_like"/>
    <property type="match status" value="1"/>
</dbReference>
<dbReference type="RefSeq" id="WP_002682812.1">
    <property type="nucleotide sequence ID" value="NZ_JH600070.1"/>
</dbReference>
<gene>
    <name evidence="8" type="ORF">BegalDRAFT_0231</name>
</gene>
<dbReference type="SUPFAM" id="SSF53383">
    <property type="entry name" value="PLP-dependent transferases"/>
    <property type="match status" value="1"/>
</dbReference>
<dbReference type="AlphaFoldDB" id="I3CC10"/>
<evidence type="ECO:0000256" key="2">
    <source>
        <dbReference type="ARBA" id="ARBA00007441"/>
    </source>
</evidence>
<comment type="subunit">
    <text evidence="3">Homodimer.</text>
</comment>